<keyword evidence="1" id="KW-0472">Membrane</keyword>
<gene>
    <name evidence="3" type="ORF">GCM10009710_31030</name>
</gene>
<keyword evidence="1" id="KW-1133">Transmembrane helix</keyword>
<evidence type="ECO:0000313" key="3">
    <source>
        <dbReference type="EMBL" id="GAA1748783.1"/>
    </source>
</evidence>
<accession>A0ABP4W7N7</accession>
<keyword evidence="1" id="KW-0812">Transmembrane</keyword>
<reference evidence="4" key="1">
    <citation type="journal article" date="2019" name="Int. J. Syst. Evol. Microbiol.">
        <title>The Global Catalogue of Microorganisms (GCM) 10K type strain sequencing project: providing services to taxonomists for standard genome sequencing and annotation.</title>
        <authorList>
            <consortium name="The Broad Institute Genomics Platform"/>
            <consortium name="The Broad Institute Genome Sequencing Center for Infectious Disease"/>
            <person name="Wu L."/>
            <person name="Ma J."/>
        </authorList>
    </citation>
    <scope>NUCLEOTIDE SEQUENCE [LARGE SCALE GENOMIC DNA]</scope>
    <source>
        <strain evidence="4">JCM 13518</strain>
    </source>
</reference>
<dbReference type="Proteomes" id="UP001501057">
    <property type="component" value="Unassembled WGS sequence"/>
</dbReference>
<organism evidence="3 4">
    <name type="scientific">Aeromicrobium alkaliterrae</name>
    <dbReference type="NCBI Taxonomy" id="302168"/>
    <lineage>
        <taxon>Bacteria</taxon>
        <taxon>Bacillati</taxon>
        <taxon>Actinomycetota</taxon>
        <taxon>Actinomycetes</taxon>
        <taxon>Propionibacteriales</taxon>
        <taxon>Nocardioidaceae</taxon>
        <taxon>Aeromicrobium</taxon>
    </lineage>
</organism>
<comment type="caution">
    <text evidence="3">The sequence shown here is derived from an EMBL/GenBank/DDBJ whole genome shotgun (WGS) entry which is preliminary data.</text>
</comment>
<name>A0ABP4W7N7_9ACTN</name>
<keyword evidence="4" id="KW-1185">Reference proteome</keyword>
<dbReference type="PANTHER" id="PTHR46825">
    <property type="entry name" value="D-ALANYL-D-ALANINE-CARBOXYPEPTIDASE/ENDOPEPTIDASE AMPH"/>
    <property type="match status" value="1"/>
</dbReference>
<evidence type="ECO:0000259" key="2">
    <source>
        <dbReference type="Pfam" id="PF00144"/>
    </source>
</evidence>
<dbReference type="Pfam" id="PF00144">
    <property type="entry name" value="Beta-lactamase"/>
    <property type="match status" value="1"/>
</dbReference>
<dbReference type="InterPro" id="IPR050491">
    <property type="entry name" value="AmpC-like"/>
</dbReference>
<sequence length="529" mass="55585">MLGHVSAEARRDVATALLVVDDSRHSTSLPECVSLFNMVILKKMTLSLSALAVGASLLAGGAAMAGSARSTNDATSADRLDAFVRDQMQRADVPGAAYAVVGPEGVRLEGTFGTDGAGDPVTAATPFLWGSVAKPVAATLVVLLADDGLLDLDDLVVEHLPEFRAADPAVSDRITVRHLLEQTSGIPDLLTLTDRYDDHRPSDVVAELSDVDLVGDPGKNHVYSSVNYLVLAAVVEEVTSRPFADVLDERLLEPVGASSAVTGVVDEGRLPPGHRYVAGRAVPFTTQIDPAGTAYGYLGGDLHDLAAFAQASLPGGPLLTDDERTRLTDPAVETGDDSAYGLGWRTWEVPGTGDPMVWHSGAVPGYQASIVLLPDRDEAVVVVQNAYGAFQEPELLDTAWGLATIRSGGEPELSGAGPTYPVVLGAFGVLAAGLAVLTARSGWRLVRRRSPRGRLGVAAWLVPLGLVGAVAWMVPGLFGVDRDHLPLWAPDVAWLLDATLVLVAVLAALRVAITAREWISAPPRVDSRP</sequence>
<evidence type="ECO:0000313" key="4">
    <source>
        <dbReference type="Proteomes" id="UP001501057"/>
    </source>
</evidence>
<dbReference type="InterPro" id="IPR012338">
    <property type="entry name" value="Beta-lactam/transpept-like"/>
</dbReference>
<dbReference type="InterPro" id="IPR001466">
    <property type="entry name" value="Beta-lactam-related"/>
</dbReference>
<feature type="transmembrane region" description="Helical" evidence="1">
    <location>
        <begin position="494"/>
        <end position="513"/>
    </location>
</feature>
<feature type="domain" description="Beta-lactamase-related" evidence="2">
    <location>
        <begin position="80"/>
        <end position="391"/>
    </location>
</feature>
<dbReference type="PANTHER" id="PTHR46825:SF9">
    <property type="entry name" value="BETA-LACTAMASE-RELATED DOMAIN-CONTAINING PROTEIN"/>
    <property type="match status" value="1"/>
</dbReference>
<feature type="transmembrane region" description="Helical" evidence="1">
    <location>
        <begin position="455"/>
        <end position="474"/>
    </location>
</feature>
<protein>
    <recommendedName>
        <fullName evidence="2">Beta-lactamase-related domain-containing protein</fullName>
    </recommendedName>
</protein>
<dbReference type="SUPFAM" id="SSF56601">
    <property type="entry name" value="beta-lactamase/transpeptidase-like"/>
    <property type="match status" value="1"/>
</dbReference>
<dbReference type="Gene3D" id="3.40.710.10">
    <property type="entry name" value="DD-peptidase/beta-lactamase superfamily"/>
    <property type="match status" value="1"/>
</dbReference>
<dbReference type="EMBL" id="BAAAME010000005">
    <property type="protein sequence ID" value="GAA1748783.1"/>
    <property type="molecule type" value="Genomic_DNA"/>
</dbReference>
<evidence type="ECO:0000256" key="1">
    <source>
        <dbReference type="SAM" id="Phobius"/>
    </source>
</evidence>
<proteinExistence type="predicted"/>
<feature type="transmembrane region" description="Helical" evidence="1">
    <location>
        <begin position="420"/>
        <end position="443"/>
    </location>
</feature>